<feature type="binding site" evidence="7">
    <location>
        <position position="76"/>
    </location>
    <ligand>
        <name>Zn(2+)</name>
        <dbReference type="ChEBI" id="CHEBI:29105"/>
        <note>ligand shared between dimeric partners</note>
    </ligand>
</feature>
<reference evidence="9 10" key="1">
    <citation type="journal article" date="2007" name="Appl. Environ. Microbiol.">
        <title>Isolation of key methanogens for global methane emission from rice paddy fields: a novel isolate affiliated with the clone cluster rice cluster I.</title>
        <authorList>
            <person name="Sakai S."/>
            <person name="Imachi H."/>
            <person name="Sekiguchi Y."/>
            <person name="Ohashi A."/>
            <person name="Harada H."/>
            <person name="Kamagata Y."/>
        </authorList>
    </citation>
    <scope>NUCLEOTIDE SEQUENCE [LARGE SCALE GENOMIC DNA]</scope>
    <source>
        <strain evidence="10">DSM 17711 / JCM 13418 / NBRC 101707 / SANAE</strain>
    </source>
</reference>
<dbReference type="KEGG" id="mpd:MCP_0573"/>
<comment type="cofactor">
    <cofactor evidence="7">
        <name>Mg(2+)</name>
        <dbReference type="ChEBI" id="CHEBI:18420"/>
    </cofactor>
    <text evidence="7">Binds 1 Mg(2+) ion per subunit.</text>
</comment>
<sequence>MPLMIKPDFKGGLLPVIVQDVKTREVLMFAYMNEEAFRLTMETGLAHYYSRSRQKLWKKGEESGHVQHVKEARIDCDEDCLLLLVEQDTAACHTGYVSCFYRDVDGRIVGKKVFEPGDVYHEGTHKT</sequence>
<comment type="subunit">
    <text evidence="7">Homodimer.</text>
</comment>
<keyword evidence="6 7" id="KW-0368">Histidine biosynthesis</keyword>
<dbReference type="NCBIfam" id="NF000768">
    <property type="entry name" value="PRK00051.1"/>
    <property type="match status" value="1"/>
</dbReference>
<accession>D1YW23</accession>
<dbReference type="GO" id="GO:0000287">
    <property type="term" value="F:magnesium ion binding"/>
    <property type="evidence" value="ECO:0007669"/>
    <property type="project" value="UniProtKB-UniRule"/>
</dbReference>
<comment type="function">
    <text evidence="7">Catalyzes the hydrolysis of the adenine ring of phosphoribosyl-AMP.</text>
</comment>
<dbReference type="PANTHER" id="PTHR42945:SF1">
    <property type="entry name" value="HISTIDINE BIOSYNTHESIS BIFUNCTIONAL PROTEIN HIS7"/>
    <property type="match status" value="1"/>
</dbReference>
<dbReference type="EC" id="3.5.4.19" evidence="7"/>
<dbReference type="InParanoid" id="D1YW23"/>
<keyword evidence="7" id="KW-0460">Magnesium</keyword>
<dbReference type="GO" id="GO:0004635">
    <property type="term" value="F:phosphoribosyl-AMP cyclohydrolase activity"/>
    <property type="evidence" value="ECO:0007669"/>
    <property type="project" value="UniProtKB-UniRule"/>
</dbReference>
<dbReference type="InterPro" id="IPR038019">
    <property type="entry name" value="PRib_AMP_CycHydrolase_sf"/>
</dbReference>
<evidence type="ECO:0000256" key="1">
    <source>
        <dbReference type="ARBA" id="ARBA00000024"/>
    </source>
</evidence>
<comment type="similarity">
    <text evidence="7">Belongs to the PRA-CH family.</text>
</comment>
<comment type="catalytic activity">
    <reaction evidence="1 7">
        <text>1-(5-phospho-beta-D-ribosyl)-5'-AMP + H2O = 1-(5-phospho-beta-D-ribosyl)-5-[(5-phospho-beta-D-ribosylamino)methylideneamino]imidazole-4-carboxamide</text>
        <dbReference type="Rhea" id="RHEA:20049"/>
        <dbReference type="ChEBI" id="CHEBI:15377"/>
        <dbReference type="ChEBI" id="CHEBI:58435"/>
        <dbReference type="ChEBI" id="CHEBI:59457"/>
        <dbReference type="EC" id="3.5.4.19"/>
    </reaction>
</comment>
<dbReference type="STRING" id="304371.MCP_0573"/>
<proteinExistence type="inferred from homology"/>
<keyword evidence="10" id="KW-1185">Reference proteome</keyword>
<dbReference type="InterPro" id="IPR026660">
    <property type="entry name" value="PRA-CH"/>
</dbReference>
<evidence type="ECO:0000313" key="9">
    <source>
        <dbReference type="EMBL" id="BAI60645.1"/>
    </source>
</evidence>
<dbReference type="GO" id="GO:0004636">
    <property type="term" value="F:phosphoribosyl-ATP diphosphatase activity"/>
    <property type="evidence" value="ECO:0007669"/>
    <property type="project" value="UniProtKB-ARBA"/>
</dbReference>
<evidence type="ECO:0000256" key="4">
    <source>
        <dbReference type="ARBA" id="ARBA00022605"/>
    </source>
</evidence>
<comment type="pathway">
    <text evidence="2 7">Amino-acid biosynthesis; L-histidine biosynthesis; L-histidine from 5-phospho-alpha-D-ribose 1-diphosphate: step 3/9.</text>
</comment>
<dbReference type="eggNOG" id="arCOG02676">
    <property type="taxonomic scope" value="Archaea"/>
</dbReference>
<evidence type="ECO:0000256" key="3">
    <source>
        <dbReference type="ARBA" id="ARBA00022490"/>
    </source>
</evidence>
<dbReference type="SUPFAM" id="SSF141734">
    <property type="entry name" value="HisI-like"/>
    <property type="match status" value="1"/>
</dbReference>
<dbReference type="GO" id="GO:0005737">
    <property type="term" value="C:cytoplasm"/>
    <property type="evidence" value="ECO:0007669"/>
    <property type="project" value="UniProtKB-SubCell"/>
</dbReference>
<dbReference type="Pfam" id="PF01502">
    <property type="entry name" value="PRA-CH"/>
    <property type="match status" value="1"/>
</dbReference>
<name>D1YW23_METPS</name>
<protein>
    <recommendedName>
        <fullName evidence="7">Phosphoribosyl-AMP cyclohydrolase</fullName>
        <shortName evidence="7">PRA-CH</shortName>
        <ecNumber evidence="7">3.5.4.19</ecNumber>
    </recommendedName>
</protein>
<feature type="binding site" evidence="7">
    <location>
        <position position="79"/>
    </location>
    <ligand>
        <name>Mg(2+)</name>
        <dbReference type="ChEBI" id="CHEBI:18420"/>
    </ligand>
</feature>
<dbReference type="PATRIC" id="fig|304371.9.peg.588"/>
<dbReference type="AlphaFoldDB" id="D1YW23"/>
<organism evidence="9 10">
    <name type="scientific">Methanocella paludicola (strain DSM 17711 / JCM 13418 / NBRC 101707 / SANAE)</name>
    <dbReference type="NCBI Taxonomy" id="304371"/>
    <lineage>
        <taxon>Archaea</taxon>
        <taxon>Methanobacteriati</taxon>
        <taxon>Methanobacteriota</taxon>
        <taxon>Stenosarchaea group</taxon>
        <taxon>Methanomicrobia</taxon>
        <taxon>Methanocellales</taxon>
        <taxon>Methanocellaceae</taxon>
        <taxon>Methanocella</taxon>
    </lineage>
</organism>
<reference evidence="10" key="3">
    <citation type="journal article" date="2011" name="PLoS ONE">
        <title>Genome sequence of a mesophilic hydrogenotrophic methanogen Methanocella paludicola, the first cultivated representative of the order Methanocellales.</title>
        <authorList>
            <person name="Sakai S."/>
            <person name="Takaki Y."/>
            <person name="Shimamura S."/>
            <person name="Sekine M."/>
            <person name="Tajima T."/>
            <person name="Kosugi H."/>
            <person name="Ichikawa N."/>
            <person name="Tasumi E."/>
            <person name="Hiraki A.T."/>
            <person name="Shimizu A."/>
            <person name="Kato Y."/>
            <person name="Nishiko R."/>
            <person name="Mori K."/>
            <person name="Fujita N."/>
            <person name="Imachi H."/>
            <person name="Takai K."/>
        </authorList>
    </citation>
    <scope>NUCLEOTIDE SEQUENCE [LARGE SCALE GENOMIC DNA]</scope>
    <source>
        <strain evidence="10">DSM 17711 / JCM 13418 / NBRC 101707 / SANAE</strain>
    </source>
</reference>
<dbReference type="Gene3D" id="3.10.20.810">
    <property type="entry name" value="Phosphoribosyl-AMP cyclohydrolase"/>
    <property type="match status" value="1"/>
</dbReference>
<dbReference type="UniPathway" id="UPA00031">
    <property type="reaction ID" value="UER00008"/>
</dbReference>
<keyword evidence="7" id="KW-0479">Metal-binding</keyword>
<feature type="binding site" evidence="7">
    <location>
        <position position="77"/>
    </location>
    <ligand>
        <name>Mg(2+)</name>
        <dbReference type="ChEBI" id="CHEBI:18420"/>
    </ligand>
</feature>
<evidence type="ECO:0000256" key="7">
    <source>
        <dbReference type="HAMAP-Rule" id="MF_01021"/>
    </source>
</evidence>
<keyword evidence="5 7" id="KW-0378">Hydrolase</keyword>
<reference evidence="9 10" key="2">
    <citation type="journal article" date="2008" name="Int. J. Syst. Evol. Microbiol.">
        <title>Methanocella paludicola gen. nov., sp. nov., a methane-producing archaeon, the first isolate of the lineage 'Rice Cluster I', and proposal of the new archaeal order Methanocellales ord. nov.</title>
        <authorList>
            <person name="Sakai S."/>
            <person name="Imachi H."/>
            <person name="Hanada S."/>
            <person name="Ohashi A."/>
            <person name="Harada H."/>
            <person name="Kamagata Y."/>
        </authorList>
    </citation>
    <scope>NUCLEOTIDE SEQUENCE [LARGE SCALE GENOMIC DNA]</scope>
    <source>
        <strain evidence="10">DSM 17711 / JCM 13418 / NBRC 101707 / SANAE</strain>
    </source>
</reference>
<evidence type="ECO:0000256" key="2">
    <source>
        <dbReference type="ARBA" id="ARBA00005169"/>
    </source>
</evidence>
<feature type="binding site" evidence="7">
    <location>
        <position position="75"/>
    </location>
    <ligand>
        <name>Mg(2+)</name>
        <dbReference type="ChEBI" id="CHEBI:18420"/>
    </ligand>
</feature>
<evidence type="ECO:0000256" key="6">
    <source>
        <dbReference type="ARBA" id="ARBA00023102"/>
    </source>
</evidence>
<comment type="cofactor">
    <cofactor evidence="7">
        <name>Zn(2+)</name>
        <dbReference type="ChEBI" id="CHEBI:29105"/>
    </cofactor>
    <text evidence="7">Binds 1 zinc ion per subunit.</text>
</comment>
<feature type="domain" description="Phosphoribosyl-AMP cyclohydrolase" evidence="8">
    <location>
        <begin position="28"/>
        <end position="101"/>
    </location>
</feature>
<dbReference type="Proteomes" id="UP000001882">
    <property type="component" value="Chromosome"/>
</dbReference>
<evidence type="ECO:0000259" key="8">
    <source>
        <dbReference type="Pfam" id="PF01502"/>
    </source>
</evidence>
<evidence type="ECO:0000256" key="5">
    <source>
        <dbReference type="ARBA" id="ARBA00022801"/>
    </source>
</evidence>
<gene>
    <name evidence="7 9" type="primary">hisI</name>
    <name evidence="9" type="ordered locus">MCP_0573</name>
</gene>
<dbReference type="PANTHER" id="PTHR42945">
    <property type="entry name" value="HISTIDINE BIOSYNTHESIS BIFUNCTIONAL PROTEIN"/>
    <property type="match status" value="1"/>
</dbReference>
<feature type="binding site" evidence="7">
    <location>
        <position position="92"/>
    </location>
    <ligand>
        <name>Zn(2+)</name>
        <dbReference type="ChEBI" id="CHEBI:29105"/>
        <note>ligand shared between dimeric partners</note>
    </ligand>
</feature>
<keyword evidence="4 7" id="KW-0028">Amino-acid biosynthesis</keyword>
<dbReference type="HAMAP" id="MF_01021">
    <property type="entry name" value="HisI"/>
    <property type="match status" value="1"/>
</dbReference>
<dbReference type="InterPro" id="IPR002496">
    <property type="entry name" value="PRib_AMP_CycHydrolase_dom"/>
</dbReference>
<feature type="binding site" evidence="7">
    <location>
        <position position="99"/>
    </location>
    <ligand>
        <name>Zn(2+)</name>
        <dbReference type="ChEBI" id="CHEBI:29105"/>
        <note>ligand shared between dimeric partners</note>
    </ligand>
</feature>
<keyword evidence="3 7" id="KW-0963">Cytoplasm</keyword>
<dbReference type="EMBL" id="AP011532">
    <property type="protein sequence ID" value="BAI60645.1"/>
    <property type="molecule type" value="Genomic_DNA"/>
</dbReference>
<dbReference type="GO" id="GO:0008270">
    <property type="term" value="F:zinc ion binding"/>
    <property type="evidence" value="ECO:0007669"/>
    <property type="project" value="UniProtKB-UniRule"/>
</dbReference>
<dbReference type="FunCoup" id="D1YW23">
    <property type="interactions" value="76"/>
</dbReference>
<dbReference type="FunFam" id="3.10.20.810:FF:000001">
    <property type="entry name" value="Histidine biosynthesis bifunctional protein HisIE"/>
    <property type="match status" value="1"/>
</dbReference>
<comment type="subcellular location">
    <subcellularLocation>
        <location evidence="7">Cytoplasm</location>
    </subcellularLocation>
</comment>
<dbReference type="GO" id="GO:0000105">
    <property type="term" value="P:L-histidine biosynthetic process"/>
    <property type="evidence" value="ECO:0007669"/>
    <property type="project" value="UniProtKB-UniRule"/>
</dbReference>
<keyword evidence="7" id="KW-0862">Zinc</keyword>
<evidence type="ECO:0000313" key="10">
    <source>
        <dbReference type="Proteomes" id="UP000001882"/>
    </source>
</evidence>